<dbReference type="InterPro" id="IPR007300">
    <property type="entry name" value="CidB/LrgB"/>
</dbReference>
<keyword evidence="4 5" id="KW-0472">Membrane</keyword>
<feature type="transmembrane region" description="Helical" evidence="5">
    <location>
        <begin position="6"/>
        <end position="23"/>
    </location>
</feature>
<dbReference type="Pfam" id="PF04172">
    <property type="entry name" value="LrgB"/>
    <property type="match status" value="1"/>
</dbReference>
<evidence type="ECO:0000256" key="5">
    <source>
        <dbReference type="SAM" id="Phobius"/>
    </source>
</evidence>
<evidence type="ECO:0000256" key="4">
    <source>
        <dbReference type="ARBA" id="ARBA00023136"/>
    </source>
</evidence>
<evidence type="ECO:0000256" key="1">
    <source>
        <dbReference type="ARBA" id="ARBA00004141"/>
    </source>
</evidence>
<keyword evidence="3 5" id="KW-1133">Transmembrane helix</keyword>
<keyword evidence="7" id="KW-1185">Reference proteome</keyword>
<feature type="transmembrane region" description="Helical" evidence="5">
    <location>
        <begin position="207"/>
        <end position="234"/>
    </location>
</feature>
<organism evidence="6 7">
    <name type="scientific">Vagococcus fluvialis bH819</name>
    <dbReference type="NCBI Taxonomy" id="1255619"/>
    <lineage>
        <taxon>Bacteria</taxon>
        <taxon>Bacillati</taxon>
        <taxon>Bacillota</taxon>
        <taxon>Bacilli</taxon>
        <taxon>Lactobacillales</taxon>
        <taxon>Enterococcaceae</taxon>
        <taxon>Vagococcus</taxon>
    </lineage>
</organism>
<dbReference type="AlphaFoldDB" id="A0A1X6WKH6"/>
<accession>A0A1X6WKH6</accession>
<evidence type="ECO:0000313" key="6">
    <source>
        <dbReference type="EMBL" id="SLM84824.1"/>
    </source>
</evidence>
<dbReference type="PANTHER" id="PTHR30249:SF0">
    <property type="entry name" value="PLASTIDAL GLYCOLATE_GLYCERATE TRANSLOCATOR 1, CHLOROPLASTIC"/>
    <property type="match status" value="1"/>
</dbReference>
<reference evidence="7" key="1">
    <citation type="submission" date="2017-02" db="EMBL/GenBank/DDBJ databases">
        <authorList>
            <person name="Dridi B."/>
        </authorList>
    </citation>
    <scope>NUCLEOTIDE SEQUENCE [LARGE SCALE GENOMIC DNA]</scope>
    <source>
        <strain evidence="7">bH819</strain>
    </source>
</reference>
<dbReference type="PANTHER" id="PTHR30249">
    <property type="entry name" value="PUTATIVE SEROTONIN TRANSPORTER"/>
    <property type="match status" value="1"/>
</dbReference>
<sequence>MLNDILKNPLLWITLTFGFYLLSSHLKAKYPSNPLFTPLSFTIIAIIILLMVFDVPLNTYQEGGKYFSLFITPATVSLAISLEKNFDYLRRYFPAILSGIFLGVLFHTMLIFLFAKVFNFNQEMVITLIPKSITTAIAVGVSDSLGGIVSLTVGLVVITGVLGAMIGPSVMKWFGVDDPVAQGIALGSASHAIGTSRAIEMGEVQGAMAGLAIVVTGITVVALAPIAAIVASWVI</sequence>
<gene>
    <name evidence="6" type="ORF">FM121_01935</name>
</gene>
<protein>
    <submittedName>
        <fullName evidence="6">LrgA-associated membrane protein LrgB</fullName>
    </submittedName>
</protein>
<evidence type="ECO:0000256" key="2">
    <source>
        <dbReference type="ARBA" id="ARBA00022692"/>
    </source>
</evidence>
<evidence type="ECO:0000256" key="3">
    <source>
        <dbReference type="ARBA" id="ARBA00022989"/>
    </source>
</evidence>
<feature type="transmembrane region" description="Helical" evidence="5">
    <location>
        <begin position="35"/>
        <end position="53"/>
    </location>
</feature>
<proteinExistence type="predicted"/>
<evidence type="ECO:0000313" key="7">
    <source>
        <dbReference type="Proteomes" id="UP000195918"/>
    </source>
</evidence>
<dbReference type="OrthoDB" id="9811701at2"/>
<feature type="transmembrane region" description="Helical" evidence="5">
    <location>
        <begin position="145"/>
        <end position="166"/>
    </location>
</feature>
<comment type="subcellular location">
    <subcellularLocation>
        <location evidence="1">Membrane</location>
        <topology evidence="1">Multi-pass membrane protein</topology>
    </subcellularLocation>
</comment>
<keyword evidence="2 5" id="KW-0812">Transmembrane</keyword>
<name>A0A1X6WKH6_9ENTE</name>
<feature type="transmembrane region" description="Helical" evidence="5">
    <location>
        <begin position="94"/>
        <end position="115"/>
    </location>
</feature>
<dbReference type="GO" id="GO:0016020">
    <property type="term" value="C:membrane"/>
    <property type="evidence" value="ECO:0007669"/>
    <property type="project" value="UniProtKB-SubCell"/>
</dbReference>
<dbReference type="Proteomes" id="UP000195918">
    <property type="component" value="Unassembled WGS sequence"/>
</dbReference>
<dbReference type="RefSeq" id="WP_086950475.1">
    <property type="nucleotide sequence ID" value="NZ_FWFD01000004.1"/>
</dbReference>
<dbReference type="EMBL" id="FWFD01000004">
    <property type="protein sequence ID" value="SLM84824.1"/>
    <property type="molecule type" value="Genomic_DNA"/>
</dbReference>